<dbReference type="OrthoDB" id="1702799at2759"/>
<reference evidence="3" key="3">
    <citation type="submission" date="2020-12" db="UniProtKB">
        <authorList>
            <consortium name="EnsemblPlants"/>
        </authorList>
    </citation>
    <scope>IDENTIFICATION</scope>
</reference>
<keyword evidence="4" id="KW-1185">Reference proteome</keyword>
<dbReference type="Proteomes" id="UP000006727">
    <property type="component" value="Chromosome 9"/>
</dbReference>
<protein>
    <submittedName>
        <fullName evidence="2 3">Uncharacterized protein</fullName>
    </submittedName>
</protein>
<dbReference type="GeneID" id="112286505"/>
<dbReference type="EMBL" id="ABEU02000009">
    <property type="protein sequence ID" value="PNR47985.1"/>
    <property type="molecule type" value="Genomic_DNA"/>
</dbReference>
<dbReference type="AlphaFoldDB" id="A0A2K1K2I8"/>
<dbReference type="EnsemblPlants" id="Pp3c9_8530V3.2">
    <property type="protein sequence ID" value="Pp3c9_8530V3.2"/>
    <property type="gene ID" value="Pp3c9_8530"/>
</dbReference>
<dbReference type="Gramene" id="Pp3c9_8530V3.2">
    <property type="protein sequence ID" value="Pp3c9_8530V3.2"/>
    <property type="gene ID" value="Pp3c9_8530"/>
</dbReference>
<evidence type="ECO:0000256" key="1">
    <source>
        <dbReference type="SAM" id="MobiDB-lite"/>
    </source>
</evidence>
<name>A0A2K1K2I8_PHYPA</name>
<sequence>MQKALVVALGGSLLSHFGERISGSTVSVRRRLCSDRSRVVAYRGMVTRASEQVAKAGQEPHNVEVDDEDSVATGSHPVTRKAYRDDMEESYGVGYATRAADMGYGQVYGEAVKAILDKKSDKMGMQKGASAERDQHADAFVEAEYDTTQGEPVAQKEVGRHSTVSASIETEKKAHQPAAEAGGHGGAAT</sequence>
<reference evidence="2 4" key="2">
    <citation type="journal article" date="2018" name="Plant J.">
        <title>The Physcomitrella patens chromosome-scale assembly reveals moss genome structure and evolution.</title>
        <authorList>
            <person name="Lang D."/>
            <person name="Ullrich K.K."/>
            <person name="Murat F."/>
            <person name="Fuchs J."/>
            <person name="Jenkins J."/>
            <person name="Haas F.B."/>
            <person name="Piednoel M."/>
            <person name="Gundlach H."/>
            <person name="Van Bel M."/>
            <person name="Meyberg R."/>
            <person name="Vives C."/>
            <person name="Morata J."/>
            <person name="Symeonidi A."/>
            <person name="Hiss M."/>
            <person name="Muchero W."/>
            <person name="Kamisugi Y."/>
            <person name="Saleh O."/>
            <person name="Blanc G."/>
            <person name="Decker E.L."/>
            <person name="van Gessel N."/>
            <person name="Grimwood J."/>
            <person name="Hayes R.D."/>
            <person name="Graham S.W."/>
            <person name="Gunter L.E."/>
            <person name="McDaniel S.F."/>
            <person name="Hoernstein S.N.W."/>
            <person name="Larsson A."/>
            <person name="Li F.W."/>
            <person name="Perroud P.F."/>
            <person name="Phillips J."/>
            <person name="Ranjan P."/>
            <person name="Rokshar D.S."/>
            <person name="Rothfels C.J."/>
            <person name="Schneider L."/>
            <person name="Shu S."/>
            <person name="Stevenson D.W."/>
            <person name="Thummler F."/>
            <person name="Tillich M."/>
            <person name="Villarreal Aguilar J.C."/>
            <person name="Widiez T."/>
            <person name="Wong G.K."/>
            <person name="Wymore A."/>
            <person name="Zhang Y."/>
            <person name="Zimmer A.D."/>
            <person name="Quatrano R.S."/>
            <person name="Mayer K.F.X."/>
            <person name="Goodstein D."/>
            <person name="Casacuberta J.M."/>
            <person name="Vandepoele K."/>
            <person name="Reski R."/>
            <person name="Cuming A.C."/>
            <person name="Tuskan G.A."/>
            <person name="Maumus F."/>
            <person name="Salse J."/>
            <person name="Schmutz J."/>
            <person name="Rensing S.A."/>
        </authorList>
    </citation>
    <scope>NUCLEOTIDE SEQUENCE [LARGE SCALE GENOMIC DNA]</scope>
    <source>
        <strain evidence="3 4">cv. Gransden 2004</strain>
    </source>
</reference>
<evidence type="ECO:0000313" key="4">
    <source>
        <dbReference type="Proteomes" id="UP000006727"/>
    </source>
</evidence>
<feature type="region of interest" description="Disordered" evidence="1">
    <location>
        <begin position="148"/>
        <end position="189"/>
    </location>
</feature>
<reference evidence="2 4" key="1">
    <citation type="journal article" date="2008" name="Science">
        <title>The Physcomitrella genome reveals evolutionary insights into the conquest of land by plants.</title>
        <authorList>
            <person name="Rensing S."/>
            <person name="Lang D."/>
            <person name="Zimmer A."/>
            <person name="Terry A."/>
            <person name="Salamov A."/>
            <person name="Shapiro H."/>
            <person name="Nishiyama T."/>
            <person name="Perroud P.-F."/>
            <person name="Lindquist E."/>
            <person name="Kamisugi Y."/>
            <person name="Tanahashi T."/>
            <person name="Sakakibara K."/>
            <person name="Fujita T."/>
            <person name="Oishi K."/>
            <person name="Shin-I T."/>
            <person name="Kuroki Y."/>
            <person name="Toyoda A."/>
            <person name="Suzuki Y."/>
            <person name="Hashimoto A."/>
            <person name="Yamaguchi K."/>
            <person name="Sugano A."/>
            <person name="Kohara Y."/>
            <person name="Fujiyama A."/>
            <person name="Anterola A."/>
            <person name="Aoki S."/>
            <person name="Ashton N."/>
            <person name="Barbazuk W.B."/>
            <person name="Barker E."/>
            <person name="Bennetzen J."/>
            <person name="Bezanilla M."/>
            <person name="Blankenship R."/>
            <person name="Cho S.H."/>
            <person name="Dutcher S."/>
            <person name="Estelle M."/>
            <person name="Fawcett J.A."/>
            <person name="Gundlach H."/>
            <person name="Hanada K."/>
            <person name="Heyl A."/>
            <person name="Hicks K.A."/>
            <person name="Hugh J."/>
            <person name="Lohr M."/>
            <person name="Mayer K."/>
            <person name="Melkozernov A."/>
            <person name="Murata T."/>
            <person name="Nelson D."/>
            <person name="Pils B."/>
            <person name="Prigge M."/>
            <person name="Reiss B."/>
            <person name="Renner T."/>
            <person name="Rombauts S."/>
            <person name="Rushton P."/>
            <person name="Sanderfoot A."/>
            <person name="Schween G."/>
            <person name="Shiu S.-H."/>
            <person name="Stueber K."/>
            <person name="Theodoulou F.L."/>
            <person name="Tu H."/>
            <person name="Van de Peer Y."/>
            <person name="Verrier P.J."/>
            <person name="Waters E."/>
            <person name="Wood A."/>
            <person name="Yang L."/>
            <person name="Cove D."/>
            <person name="Cuming A."/>
            <person name="Hasebe M."/>
            <person name="Lucas S."/>
            <person name="Mishler D.B."/>
            <person name="Reski R."/>
            <person name="Grigoriev I."/>
            <person name="Quatrano R.S."/>
            <person name="Boore J.L."/>
        </authorList>
    </citation>
    <scope>NUCLEOTIDE SEQUENCE [LARGE SCALE GENOMIC DNA]</scope>
    <source>
        <strain evidence="3 4">cv. Gransden 2004</strain>
    </source>
</reference>
<dbReference type="EnsemblPlants" id="Pp3c9_8530V3.1">
    <property type="protein sequence ID" value="Pp3c9_8530V3.1"/>
    <property type="gene ID" value="Pp3c9_8530"/>
</dbReference>
<evidence type="ECO:0000313" key="3">
    <source>
        <dbReference type="EnsemblPlants" id="Pp3c9_8530V3.1"/>
    </source>
</evidence>
<gene>
    <name evidence="3" type="primary">LOC112286505</name>
    <name evidence="2" type="ORF">PHYPA_012458</name>
</gene>
<dbReference type="PaxDb" id="3218-PP1S24_193V6.1"/>
<dbReference type="Gramene" id="Pp3c9_8530V3.1">
    <property type="protein sequence ID" value="Pp3c9_8530V3.1"/>
    <property type="gene ID" value="Pp3c9_8530"/>
</dbReference>
<proteinExistence type="predicted"/>
<organism evidence="2">
    <name type="scientific">Physcomitrium patens</name>
    <name type="common">Spreading-leaved earth moss</name>
    <name type="synonym">Physcomitrella patens</name>
    <dbReference type="NCBI Taxonomy" id="3218"/>
    <lineage>
        <taxon>Eukaryota</taxon>
        <taxon>Viridiplantae</taxon>
        <taxon>Streptophyta</taxon>
        <taxon>Embryophyta</taxon>
        <taxon>Bryophyta</taxon>
        <taxon>Bryophytina</taxon>
        <taxon>Bryopsida</taxon>
        <taxon>Funariidae</taxon>
        <taxon>Funariales</taxon>
        <taxon>Funariaceae</taxon>
        <taxon>Physcomitrium</taxon>
    </lineage>
</organism>
<accession>A0A2K1K2I8</accession>
<evidence type="ECO:0000313" key="2">
    <source>
        <dbReference type="EMBL" id="PNR47985.1"/>
    </source>
</evidence>
<dbReference type="RefSeq" id="XP_024384206.1">
    <property type="nucleotide sequence ID" value="XM_024528438.2"/>
</dbReference>
<dbReference type="PANTHER" id="PTHR36410">
    <property type="entry name" value="EXPRESSED PROTEIN"/>
    <property type="match status" value="1"/>
</dbReference>
<dbReference type="PANTHER" id="PTHR36410:SF1">
    <property type="entry name" value="EXPRESSED PROTEIN"/>
    <property type="match status" value="1"/>
</dbReference>
<feature type="region of interest" description="Disordered" evidence="1">
    <location>
        <begin position="52"/>
        <end position="82"/>
    </location>
</feature>